<protein>
    <recommendedName>
        <fullName evidence="8">HMA domain-containing protein</fullName>
    </recommendedName>
</protein>
<feature type="compositionally biased region" description="Basic and acidic residues" evidence="5">
    <location>
        <begin position="125"/>
        <end position="136"/>
    </location>
</feature>
<gene>
    <name evidence="6" type="ORF">Cni_G20254</name>
</gene>
<proteinExistence type="inferred from homology"/>
<keyword evidence="3" id="KW-0636">Prenylation</keyword>
<dbReference type="InterPro" id="IPR006121">
    <property type="entry name" value="HMA_dom"/>
</dbReference>
<dbReference type="SUPFAM" id="SSF55008">
    <property type="entry name" value="HMA, heavy metal-associated domain"/>
    <property type="match status" value="1"/>
</dbReference>
<feature type="region of interest" description="Disordered" evidence="5">
    <location>
        <begin position="76"/>
        <end position="136"/>
    </location>
</feature>
<reference evidence="6 7" key="1">
    <citation type="submission" date="2023-10" db="EMBL/GenBank/DDBJ databases">
        <title>Chromosome-scale genome assembly provides insights into flower coloration mechanisms of Canna indica.</title>
        <authorList>
            <person name="Li C."/>
        </authorList>
    </citation>
    <scope>NUCLEOTIDE SEQUENCE [LARGE SCALE GENOMIC DNA]</scope>
    <source>
        <tissue evidence="6">Flower</tissue>
    </source>
</reference>
<dbReference type="GO" id="GO:0046872">
    <property type="term" value="F:metal ion binding"/>
    <property type="evidence" value="ECO:0007669"/>
    <property type="project" value="UniProtKB-KW"/>
</dbReference>
<dbReference type="Proteomes" id="UP001327560">
    <property type="component" value="Chromosome 6"/>
</dbReference>
<dbReference type="InterPro" id="IPR036163">
    <property type="entry name" value="HMA_dom_sf"/>
</dbReference>
<evidence type="ECO:0000313" key="7">
    <source>
        <dbReference type="Proteomes" id="UP001327560"/>
    </source>
</evidence>
<evidence type="ECO:0008006" key="8">
    <source>
        <dbReference type="Google" id="ProtNLM"/>
    </source>
</evidence>
<dbReference type="Gene3D" id="3.30.70.100">
    <property type="match status" value="1"/>
</dbReference>
<evidence type="ECO:0000256" key="2">
    <source>
        <dbReference type="ARBA" id="ARBA00022723"/>
    </source>
</evidence>
<dbReference type="AlphaFoldDB" id="A0AAQ3QJC8"/>
<dbReference type="PANTHER" id="PTHR45868:SF14">
    <property type="entry name" value="OS08G0205500 PROTEIN"/>
    <property type="match status" value="1"/>
</dbReference>
<dbReference type="EMBL" id="CP136895">
    <property type="protein sequence ID" value="WOL11491.1"/>
    <property type="molecule type" value="Genomic_DNA"/>
</dbReference>
<keyword evidence="3" id="KW-0449">Lipoprotein</keyword>
<feature type="compositionally biased region" description="Low complexity" evidence="5">
    <location>
        <begin position="111"/>
        <end position="122"/>
    </location>
</feature>
<accession>A0AAQ3QJC8</accession>
<evidence type="ECO:0000256" key="1">
    <source>
        <dbReference type="ARBA" id="ARBA00022481"/>
    </source>
</evidence>
<dbReference type="CDD" id="cd00371">
    <property type="entry name" value="HMA"/>
    <property type="match status" value="1"/>
</dbReference>
<evidence type="ECO:0000256" key="3">
    <source>
        <dbReference type="ARBA" id="ARBA00023289"/>
    </source>
</evidence>
<dbReference type="PANTHER" id="PTHR45868">
    <property type="entry name" value="HEAVY METAL-ASSOCIATED ISOPRENYLATED PLANT PROTEIN 33-RELATED"/>
    <property type="match status" value="1"/>
</dbReference>
<evidence type="ECO:0000313" key="6">
    <source>
        <dbReference type="EMBL" id="WOL11491.1"/>
    </source>
</evidence>
<keyword evidence="7" id="KW-1185">Reference proteome</keyword>
<keyword evidence="1" id="KW-0488">Methylation</keyword>
<evidence type="ECO:0000256" key="4">
    <source>
        <dbReference type="ARBA" id="ARBA00024045"/>
    </source>
</evidence>
<organism evidence="6 7">
    <name type="scientific">Canna indica</name>
    <name type="common">Indian-shot</name>
    <dbReference type="NCBI Taxonomy" id="4628"/>
    <lineage>
        <taxon>Eukaryota</taxon>
        <taxon>Viridiplantae</taxon>
        <taxon>Streptophyta</taxon>
        <taxon>Embryophyta</taxon>
        <taxon>Tracheophyta</taxon>
        <taxon>Spermatophyta</taxon>
        <taxon>Magnoliopsida</taxon>
        <taxon>Liliopsida</taxon>
        <taxon>Zingiberales</taxon>
        <taxon>Cannaceae</taxon>
        <taxon>Canna</taxon>
    </lineage>
</organism>
<sequence>MAKEDDLKRIELRVSVNCCEGCNRKVLKALSIKGVLRVEIHSDESRVAVIGNVDGKILIKRLSKVGKGAEITISPEATQKPKCKEEEEEMKKKKPDEPNEKERDKEENKNKSSSAETESKNSGNGDERKKEGKEISAKSTAYEALMSKSSNPAMELMASQARAGQPTEPIAFPIPCYAISAYPAPSPCCFSGHHCYEMPLRQPPASATFGSYYDGNESVGCGIM</sequence>
<name>A0AAQ3QJC8_9LILI</name>
<feature type="compositionally biased region" description="Basic and acidic residues" evidence="5">
    <location>
        <begin position="82"/>
        <end position="110"/>
    </location>
</feature>
<keyword evidence="2" id="KW-0479">Metal-binding</keyword>
<evidence type="ECO:0000256" key="5">
    <source>
        <dbReference type="SAM" id="MobiDB-lite"/>
    </source>
</evidence>
<comment type="similarity">
    <text evidence="4">Belongs to the HIPP family.</text>
</comment>